<dbReference type="InterPro" id="IPR027417">
    <property type="entry name" value="P-loop_NTPase"/>
</dbReference>
<evidence type="ECO:0000256" key="2">
    <source>
        <dbReference type="ARBA" id="ARBA00022562"/>
    </source>
</evidence>
<evidence type="ECO:0000313" key="8">
    <source>
        <dbReference type="EMBL" id="ARI46485.1"/>
    </source>
</evidence>
<reference evidence="8" key="1">
    <citation type="journal article" date="2017" name="Arch. Virol.">
        <title>Densoviruses in oyster Crassostrea ariakensis.</title>
        <authorList>
            <person name="Kang Y.J."/>
            <person name="Huang W."/>
            <person name="Zhao A.L."/>
            <person name="Lai D.D."/>
            <person name="Shao L."/>
            <person name="Shen Y.Q."/>
            <person name="Deng X."/>
            <person name="Delwart E."/>
            <person name="Zhang W."/>
        </authorList>
    </citation>
    <scope>NUCLEOTIDE SEQUENCE</scope>
    <source>
        <strain evidence="8">CH-OY-2</strain>
    </source>
</reference>
<evidence type="ECO:0000256" key="5">
    <source>
        <dbReference type="ARBA" id="ARBA00022840"/>
    </source>
</evidence>
<dbReference type="GO" id="GO:0019079">
    <property type="term" value="P:viral genome replication"/>
    <property type="evidence" value="ECO:0007669"/>
    <property type="project" value="InterPro"/>
</dbReference>
<feature type="region of interest" description="Disordered" evidence="6">
    <location>
        <begin position="1"/>
        <end position="90"/>
    </location>
</feature>
<organism evidence="8">
    <name type="scientific">Ambidensovirus CaaDV2</name>
    <dbReference type="NCBI Taxonomy" id="1979849"/>
    <lineage>
        <taxon>Viruses</taxon>
        <taxon>Monodnaviria</taxon>
        <taxon>Shotokuvirae</taxon>
        <taxon>Cossaviricota</taxon>
        <taxon>Quintoviricetes</taxon>
        <taxon>Piccovirales</taxon>
        <taxon>Parvoviridae</taxon>
        <taxon>Densovirinae</taxon>
        <taxon>Ambidensovirus</taxon>
    </lineage>
</organism>
<name>A0A1W5YP71_9VIRU</name>
<sequence length="583" mass="68035">MNNGQGEGSTVCVGVGGEQQLRGRKSTGTSELERRLTEKNENGKRVRGDEGHLYGDCTSEDSQQSEASESGAAGIPSRIHQPSQERRNSRTRDMYSYLGEDQQDLAKQYIQGFEDRCRRVHEAIKQSDGYLVSDIFRFQSSEELHQMLKCIQGDRHYTRGLLQLSEDGNHVHVSHECSYSNNSCRCNWWKKTQTYQLGSRRDRRAHRTAPCRTRRYSDIQDLLFYYITCERRLVYQKVAGEMERLPSQGYSLSDSRPDELPETIRQMAFSMERSGSELHQGIEDVHPGVGDYWDSERGPRQKRRKVGYTERLQQRILKLLKENPVAPPDHICKTSVWLDDEELMFKSMKHQEVAHAVAVFKHQLMRYTIEDYNAMYSNPNCNFIFASGHEGADNYYYDVDKSLDILLELLAFQFEDDYERIQHFIQRLFAVLEKKEPKFNTIVVHSESNAGKTFFFNCIKDYYLSVGHIGKPSKYCQFPFQAMESKRLVMWNEPSYHPEYIERIKEILGGDNTSVNVKYMPEANISRTPVIVTTNKVVSFMTHPAFKSRLEVFTWRKAPFLEQYPKFPHPLATYRLFKRFKCL</sequence>
<dbReference type="GO" id="GO:0005524">
    <property type="term" value="F:ATP binding"/>
    <property type="evidence" value="ECO:0007669"/>
    <property type="project" value="UniProtKB-KW"/>
</dbReference>
<dbReference type="SUPFAM" id="SSF52540">
    <property type="entry name" value="P-loop containing nucleoside triphosphate hydrolases"/>
    <property type="match status" value="1"/>
</dbReference>
<reference evidence="8" key="2">
    <citation type="submission" date="2017-01" db="EMBL/GenBank/DDBJ databases">
        <authorList>
            <person name="Kang Y."/>
            <person name="Zhang W."/>
        </authorList>
    </citation>
    <scope>NUCLEOTIDE SEQUENCE</scope>
    <source>
        <strain evidence="8">CH-OY-2</strain>
    </source>
</reference>
<dbReference type="Pfam" id="PF01057">
    <property type="entry name" value="Parvo_NS1"/>
    <property type="match status" value="1"/>
</dbReference>
<comment type="subcellular location">
    <subcellularLocation>
        <location evidence="1">Host nucleus</location>
    </subcellularLocation>
</comment>
<dbReference type="PROSITE" id="PS51206">
    <property type="entry name" value="SF3_HELICASE_1"/>
    <property type="match status" value="1"/>
</dbReference>
<keyword evidence="3" id="KW-0235">DNA replication</keyword>
<dbReference type="InterPro" id="IPR014015">
    <property type="entry name" value="Helicase_SF3_DNA-vir"/>
</dbReference>
<feature type="compositionally biased region" description="Low complexity" evidence="6">
    <location>
        <begin position="60"/>
        <end position="74"/>
    </location>
</feature>
<feature type="compositionally biased region" description="Basic and acidic residues" evidence="6">
    <location>
        <begin position="31"/>
        <end position="53"/>
    </location>
</feature>
<evidence type="ECO:0000259" key="7">
    <source>
        <dbReference type="PROSITE" id="PS51206"/>
    </source>
</evidence>
<dbReference type="GO" id="GO:0006260">
    <property type="term" value="P:DNA replication"/>
    <property type="evidence" value="ECO:0007669"/>
    <property type="project" value="UniProtKB-KW"/>
</dbReference>
<protein>
    <submittedName>
        <fullName evidence="8">NS1</fullName>
    </submittedName>
</protein>
<evidence type="ECO:0000256" key="1">
    <source>
        <dbReference type="ARBA" id="ARBA00004147"/>
    </source>
</evidence>
<feature type="domain" description="SF3 helicase" evidence="7">
    <location>
        <begin position="416"/>
        <end position="573"/>
    </location>
</feature>
<dbReference type="InterPro" id="IPR001257">
    <property type="entry name" value="Parvovirus_NS1_helicase"/>
</dbReference>
<dbReference type="GO" id="GO:0042025">
    <property type="term" value="C:host cell nucleus"/>
    <property type="evidence" value="ECO:0007669"/>
    <property type="project" value="UniProtKB-SubCell"/>
</dbReference>
<keyword evidence="2" id="KW-1048">Host nucleus</keyword>
<accession>A0A1W5YP71</accession>
<keyword evidence="5" id="KW-0067">ATP-binding</keyword>
<proteinExistence type="predicted"/>
<evidence type="ECO:0000256" key="4">
    <source>
        <dbReference type="ARBA" id="ARBA00022741"/>
    </source>
</evidence>
<dbReference type="EMBL" id="KY548841">
    <property type="protein sequence ID" value="ARI46485.1"/>
    <property type="molecule type" value="Genomic_DNA"/>
</dbReference>
<dbReference type="Gene3D" id="3.40.50.300">
    <property type="entry name" value="P-loop containing nucleotide triphosphate hydrolases"/>
    <property type="match status" value="1"/>
</dbReference>
<evidence type="ECO:0000256" key="3">
    <source>
        <dbReference type="ARBA" id="ARBA00022705"/>
    </source>
</evidence>
<evidence type="ECO:0000256" key="6">
    <source>
        <dbReference type="SAM" id="MobiDB-lite"/>
    </source>
</evidence>
<keyword evidence="4" id="KW-0547">Nucleotide-binding</keyword>